<evidence type="ECO:0000313" key="1">
    <source>
        <dbReference type="EnsemblPlants" id="AVESA.00010b.r2.4DG0782030.1.CDS"/>
    </source>
</evidence>
<keyword evidence="2" id="KW-1185">Reference proteome</keyword>
<proteinExistence type="predicted"/>
<reference evidence="1" key="1">
    <citation type="submission" date="2021-05" db="EMBL/GenBank/DDBJ databases">
        <authorList>
            <person name="Scholz U."/>
            <person name="Mascher M."/>
            <person name="Fiebig A."/>
        </authorList>
    </citation>
    <scope>NUCLEOTIDE SEQUENCE [LARGE SCALE GENOMIC DNA]</scope>
</reference>
<dbReference type="EnsemblPlants" id="AVESA.00010b.r2.4DG0782030.1">
    <property type="protein sequence ID" value="AVESA.00010b.r2.4DG0782030.1.CDS"/>
    <property type="gene ID" value="AVESA.00010b.r2.4DG0782030"/>
</dbReference>
<sequence length="208" mass="23428">MAPSRRPIGSTDPLPAPPTRMSPSSRPRARKREQRLEEEGGRHAGSADRYYRPMGFLSFVGRVLFTSIFVLSAYQEGMELGSGGGPTTESMEPKFNLFFKHVSNYTGMVVPHIEIKTVIAATVYLRAFGVGFFIFYESFGAFLLTVYLAFITPVICDFYNYEKKSPQFVQLHAQCAQNLALYGALLFFVGMQNSIPMRNQREGQQRPN</sequence>
<accession>A0ACD5XEH6</accession>
<dbReference type="Proteomes" id="UP001732700">
    <property type="component" value="Chromosome 4D"/>
</dbReference>
<evidence type="ECO:0000313" key="2">
    <source>
        <dbReference type="Proteomes" id="UP001732700"/>
    </source>
</evidence>
<name>A0ACD5XEH6_AVESA</name>
<reference evidence="1" key="2">
    <citation type="submission" date="2025-09" db="UniProtKB">
        <authorList>
            <consortium name="EnsemblPlants"/>
        </authorList>
    </citation>
    <scope>IDENTIFICATION</scope>
</reference>
<protein>
    <submittedName>
        <fullName evidence="1">Uncharacterized protein</fullName>
    </submittedName>
</protein>
<organism evidence="1 2">
    <name type="scientific">Avena sativa</name>
    <name type="common">Oat</name>
    <dbReference type="NCBI Taxonomy" id="4498"/>
    <lineage>
        <taxon>Eukaryota</taxon>
        <taxon>Viridiplantae</taxon>
        <taxon>Streptophyta</taxon>
        <taxon>Embryophyta</taxon>
        <taxon>Tracheophyta</taxon>
        <taxon>Spermatophyta</taxon>
        <taxon>Magnoliopsida</taxon>
        <taxon>Liliopsida</taxon>
        <taxon>Poales</taxon>
        <taxon>Poaceae</taxon>
        <taxon>BOP clade</taxon>
        <taxon>Pooideae</taxon>
        <taxon>Poodae</taxon>
        <taxon>Poeae</taxon>
        <taxon>Poeae Chloroplast Group 1 (Aveneae type)</taxon>
        <taxon>Aveninae</taxon>
        <taxon>Avena</taxon>
    </lineage>
</organism>